<dbReference type="InterPro" id="IPR020941">
    <property type="entry name" value="SUFU-like_domain"/>
</dbReference>
<dbReference type="AlphaFoldDB" id="A0A0K2GZB4"/>
<evidence type="ECO:0000313" key="3">
    <source>
        <dbReference type="Proteomes" id="UP000058446"/>
    </source>
</evidence>
<dbReference type="Proteomes" id="UP000058446">
    <property type="component" value="Chromosome"/>
</dbReference>
<dbReference type="KEGG" id="clw:CLAC_04150"/>
<feature type="domain" description="Suppressor of fused-like" evidence="1">
    <location>
        <begin position="46"/>
        <end position="199"/>
    </location>
</feature>
<organism evidence="2 3">
    <name type="scientific">Corynebacterium lactis RW2-5</name>
    <dbReference type="NCBI Taxonomy" id="1408189"/>
    <lineage>
        <taxon>Bacteria</taxon>
        <taxon>Bacillati</taxon>
        <taxon>Actinomycetota</taxon>
        <taxon>Actinomycetes</taxon>
        <taxon>Mycobacteriales</taxon>
        <taxon>Corynebacteriaceae</taxon>
        <taxon>Corynebacterium</taxon>
    </lineage>
</organism>
<dbReference type="RefSeq" id="WP_053411812.1">
    <property type="nucleotide sequence ID" value="NZ_CP006841.1"/>
</dbReference>
<keyword evidence="3" id="KW-1185">Reference proteome</keyword>
<dbReference type="PATRIC" id="fig|1408189.4.peg.830"/>
<dbReference type="EMBL" id="CP006841">
    <property type="protein sequence ID" value="ALA67028.1"/>
    <property type="molecule type" value="Genomic_DNA"/>
</dbReference>
<dbReference type="Pfam" id="PF05076">
    <property type="entry name" value="SUFU"/>
    <property type="match status" value="1"/>
</dbReference>
<accession>A0A0K2GZB4</accession>
<evidence type="ECO:0000313" key="2">
    <source>
        <dbReference type="EMBL" id="ALA67028.1"/>
    </source>
</evidence>
<dbReference type="STRING" id="1408189.CLAC_04150"/>
<evidence type="ECO:0000259" key="1">
    <source>
        <dbReference type="Pfam" id="PF05076"/>
    </source>
</evidence>
<protein>
    <submittedName>
        <fullName evidence="2">Suppressor of fused protein (SUFU)</fullName>
    </submittedName>
</protein>
<sequence>MFDNLTGPIEPAGPDPQAIMKSVRESLCAYFEESSPGEAQLTFLGSTPLKLLRFGPDKDRMVTYATLGCSAEPMQDPSAMVVDPTSGPRAELVIPIRGGLDAIIRPLGILAASPSIEGLVLTDGALIDFGSPLWEHAPFTGFVLTRSEIPPVRADGADVTIFQPIPATTNEFALARAKGSEELLRIWREQGVDFSDPHRTSAV</sequence>
<name>A0A0K2GZB4_9CORY</name>
<reference evidence="2 3" key="1">
    <citation type="submission" date="2013-10" db="EMBL/GenBank/DDBJ databases">
        <title>Complete genome sequence of Corynebacterium lactis DSM 45799(T), isolated from raw cow milk.</title>
        <authorList>
            <person name="Ruckert C."/>
            <person name="Albersmeier A."/>
            <person name="Lipski A."/>
            <person name="Kalinowski J."/>
        </authorList>
    </citation>
    <scope>NUCLEOTIDE SEQUENCE [LARGE SCALE GENOMIC DNA]</scope>
    <source>
        <strain evidence="2 3">RW2-5</strain>
    </source>
</reference>
<gene>
    <name evidence="2" type="ORF">CLAC_04150</name>
</gene>
<proteinExistence type="predicted"/>
<dbReference type="OrthoDB" id="5191848at2"/>